<proteinExistence type="predicted"/>
<feature type="chain" id="PRO_5018000324" evidence="1">
    <location>
        <begin position="23"/>
        <end position="137"/>
    </location>
</feature>
<feature type="signal peptide" evidence="1">
    <location>
        <begin position="1"/>
        <end position="22"/>
    </location>
</feature>
<keyword evidence="1" id="KW-0732">Signal</keyword>
<accession>A0A3N4L0T0</accession>
<organism evidence="2 3">
    <name type="scientific">Morchella conica CCBAS932</name>
    <dbReference type="NCBI Taxonomy" id="1392247"/>
    <lineage>
        <taxon>Eukaryota</taxon>
        <taxon>Fungi</taxon>
        <taxon>Dikarya</taxon>
        <taxon>Ascomycota</taxon>
        <taxon>Pezizomycotina</taxon>
        <taxon>Pezizomycetes</taxon>
        <taxon>Pezizales</taxon>
        <taxon>Morchellaceae</taxon>
        <taxon>Morchella</taxon>
    </lineage>
</organism>
<dbReference type="OrthoDB" id="5382407at2759"/>
<evidence type="ECO:0000313" key="3">
    <source>
        <dbReference type="Proteomes" id="UP000277580"/>
    </source>
</evidence>
<dbReference type="InParanoid" id="A0A3N4L0T0"/>
<keyword evidence="3" id="KW-1185">Reference proteome</keyword>
<sequence>MRFSTVITLSLSLFTTAITAIAFPSPASTSGDCGNCLSLVDSTNSCGYNIVDDDTTEPTASQWRCLCKTDGFQSQYKACLSCSVANQDMTSDDKDSAVKDVADNCALVTGGAGCLAVGPGKMVAAGAMAVGLGMYAL</sequence>
<evidence type="ECO:0000256" key="1">
    <source>
        <dbReference type="SAM" id="SignalP"/>
    </source>
</evidence>
<name>A0A3N4L0T0_9PEZI</name>
<dbReference type="AlphaFoldDB" id="A0A3N4L0T0"/>
<protein>
    <submittedName>
        <fullName evidence="2">Uncharacterized protein</fullName>
    </submittedName>
</protein>
<reference evidence="2 3" key="1">
    <citation type="journal article" date="2018" name="Nat. Ecol. Evol.">
        <title>Pezizomycetes genomes reveal the molecular basis of ectomycorrhizal truffle lifestyle.</title>
        <authorList>
            <person name="Murat C."/>
            <person name="Payen T."/>
            <person name="Noel B."/>
            <person name="Kuo A."/>
            <person name="Morin E."/>
            <person name="Chen J."/>
            <person name="Kohler A."/>
            <person name="Krizsan K."/>
            <person name="Balestrini R."/>
            <person name="Da Silva C."/>
            <person name="Montanini B."/>
            <person name="Hainaut M."/>
            <person name="Levati E."/>
            <person name="Barry K.W."/>
            <person name="Belfiori B."/>
            <person name="Cichocki N."/>
            <person name="Clum A."/>
            <person name="Dockter R.B."/>
            <person name="Fauchery L."/>
            <person name="Guy J."/>
            <person name="Iotti M."/>
            <person name="Le Tacon F."/>
            <person name="Lindquist E.A."/>
            <person name="Lipzen A."/>
            <person name="Malagnac F."/>
            <person name="Mello A."/>
            <person name="Molinier V."/>
            <person name="Miyauchi S."/>
            <person name="Poulain J."/>
            <person name="Riccioni C."/>
            <person name="Rubini A."/>
            <person name="Sitrit Y."/>
            <person name="Splivallo R."/>
            <person name="Traeger S."/>
            <person name="Wang M."/>
            <person name="Zifcakova L."/>
            <person name="Wipf D."/>
            <person name="Zambonelli A."/>
            <person name="Paolocci F."/>
            <person name="Nowrousian M."/>
            <person name="Ottonello S."/>
            <person name="Baldrian P."/>
            <person name="Spatafora J.W."/>
            <person name="Henrissat B."/>
            <person name="Nagy L.G."/>
            <person name="Aury J.M."/>
            <person name="Wincker P."/>
            <person name="Grigoriev I.V."/>
            <person name="Bonfante P."/>
            <person name="Martin F.M."/>
        </authorList>
    </citation>
    <scope>NUCLEOTIDE SEQUENCE [LARGE SCALE GENOMIC DNA]</scope>
    <source>
        <strain evidence="2 3">CCBAS932</strain>
    </source>
</reference>
<dbReference type="EMBL" id="ML119115">
    <property type="protein sequence ID" value="RPB15102.1"/>
    <property type="molecule type" value="Genomic_DNA"/>
</dbReference>
<gene>
    <name evidence="2" type="ORF">P167DRAFT_533666</name>
</gene>
<evidence type="ECO:0000313" key="2">
    <source>
        <dbReference type="EMBL" id="RPB15102.1"/>
    </source>
</evidence>
<dbReference type="Proteomes" id="UP000277580">
    <property type="component" value="Unassembled WGS sequence"/>
</dbReference>